<evidence type="ECO:0000313" key="3">
    <source>
        <dbReference type="Proteomes" id="UP000679725"/>
    </source>
</evidence>
<gene>
    <name evidence="2" type="ORF">DYBT9623_02644</name>
</gene>
<dbReference type="RefSeq" id="WP_215233986.1">
    <property type="nucleotide sequence ID" value="NZ_CAJRAU010000003.1"/>
</dbReference>
<protein>
    <recommendedName>
        <fullName evidence="4">Capsule assembly protein Wzi</fullName>
    </recommendedName>
</protein>
<evidence type="ECO:0000313" key="2">
    <source>
        <dbReference type="EMBL" id="CAG5069907.1"/>
    </source>
</evidence>
<evidence type="ECO:0000256" key="1">
    <source>
        <dbReference type="SAM" id="SignalP"/>
    </source>
</evidence>
<proteinExistence type="predicted"/>
<feature type="signal peptide" evidence="1">
    <location>
        <begin position="1"/>
        <end position="25"/>
    </location>
</feature>
<reference evidence="2 3" key="1">
    <citation type="submission" date="2021-04" db="EMBL/GenBank/DDBJ databases">
        <authorList>
            <person name="Rodrigo-Torres L."/>
            <person name="Arahal R. D."/>
            <person name="Lucena T."/>
        </authorList>
    </citation>
    <scope>NUCLEOTIDE SEQUENCE [LARGE SCALE GENOMIC DNA]</scope>
    <source>
        <strain evidence="2 3">CECT 9623</strain>
    </source>
</reference>
<dbReference type="EMBL" id="CAJRAU010000003">
    <property type="protein sequence ID" value="CAG5069907.1"/>
    <property type="molecule type" value="Genomic_DNA"/>
</dbReference>
<comment type="caution">
    <text evidence="2">The sequence shown here is derived from an EMBL/GenBank/DDBJ whole genome shotgun (WGS) entry which is preliminary data.</text>
</comment>
<keyword evidence="3" id="KW-1185">Reference proteome</keyword>
<feature type="chain" id="PRO_5045114559" description="Capsule assembly protein Wzi" evidence="1">
    <location>
        <begin position="26"/>
        <end position="480"/>
    </location>
</feature>
<organism evidence="2 3">
    <name type="scientific">Dyadobacter linearis</name>
    <dbReference type="NCBI Taxonomy" id="2823330"/>
    <lineage>
        <taxon>Bacteria</taxon>
        <taxon>Pseudomonadati</taxon>
        <taxon>Bacteroidota</taxon>
        <taxon>Cytophagia</taxon>
        <taxon>Cytophagales</taxon>
        <taxon>Spirosomataceae</taxon>
        <taxon>Dyadobacter</taxon>
    </lineage>
</organism>
<dbReference type="Gene3D" id="2.40.160.130">
    <property type="entry name" value="Capsule assembly protein Wzi"/>
    <property type="match status" value="1"/>
</dbReference>
<dbReference type="Proteomes" id="UP000679725">
    <property type="component" value="Unassembled WGS sequence"/>
</dbReference>
<accession>A0ABM8UQV7</accession>
<dbReference type="InterPro" id="IPR038636">
    <property type="entry name" value="Wzi_sf"/>
</dbReference>
<sequence length="480" mass="53668">MPFPVCQIRFCLILCISCFAFTAFSQDSTLYYKGSITAAGATGRTPFWQYANQHGSVPLDGNFGLADVGIYKIYNPNNPRTFQWSGGIQGIGSYGKSGNAFLSDAYLAAKINVFEILAGQKRMVTGLMDTTMTSGSLSMAGNSRPFPRVQIAIPKYFPLFFTNNFVAFKFSYSDGYLGSSRINYGSVNWIPNSYFHHKSLYFRIGGKQDHYKIYAGVNHQAVWGGEAETTPLRKLDPPTAYLYTIIGKTVDYRKIGNHFGTVDIGGEWKGKNWSYFIYRQNIYETGSLFKIINYTDGLNGVSVKRLKPLPKSKTYFAFQSFLLEVLGTQNQINKNPLSGLAIFESGNYYNSYLFNRGWSYYGSGIGTPLIPNAGNTREELPWSKSEFTNNNRLWAFHTGITATWMNLRLAFKGTYSRNSGTFISDFGSVKQQASVILNVEKNIKVLKGSTVFTSISSDFGDLYENSTGIMIGFRKSGFID</sequence>
<keyword evidence="1" id="KW-0732">Signal</keyword>
<name>A0ABM8UQV7_9BACT</name>
<evidence type="ECO:0008006" key="4">
    <source>
        <dbReference type="Google" id="ProtNLM"/>
    </source>
</evidence>